<dbReference type="InterPro" id="IPR000048">
    <property type="entry name" value="IQ_motif_EF-hand-BS"/>
</dbReference>
<gene>
    <name evidence="6" type="ORF">DVH24_019652</name>
</gene>
<keyword evidence="7" id="KW-1185">Reference proteome</keyword>
<organism evidence="6 7">
    <name type="scientific">Malus domestica</name>
    <name type="common">Apple</name>
    <name type="synonym">Pyrus malus</name>
    <dbReference type="NCBI Taxonomy" id="3750"/>
    <lineage>
        <taxon>Eukaryota</taxon>
        <taxon>Viridiplantae</taxon>
        <taxon>Streptophyta</taxon>
        <taxon>Embryophyta</taxon>
        <taxon>Tracheophyta</taxon>
        <taxon>Spermatophyta</taxon>
        <taxon>Magnoliopsida</taxon>
        <taxon>eudicotyledons</taxon>
        <taxon>Gunneridae</taxon>
        <taxon>Pentapetalae</taxon>
        <taxon>rosids</taxon>
        <taxon>fabids</taxon>
        <taxon>Rosales</taxon>
        <taxon>Rosaceae</taxon>
        <taxon>Amygdaloideae</taxon>
        <taxon>Maleae</taxon>
        <taxon>Malus</taxon>
    </lineage>
</organism>
<evidence type="ECO:0000259" key="5">
    <source>
        <dbReference type="Pfam" id="PF13178"/>
    </source>
</evidence>
<evidence type="ECO:0000256" key="4">
    <source>
        <dbReference type="SAM" id="MobiDB-lite"/>
    </source>
</evidence>
<dbReference type="GO" id="GO:0005516">
    <property type="term" value="F:calmodulin binding"/>
    <property type="evidence" value="ECO:0007669"/>
    <property type="project" value="UniProtKB-KW"/>
</dbReference>
<dbReference type="Proteomes" id="UP000290289">
    <property type="component" value="Chromosome 14"/>
</dbReference>
<name>A0A498I3L2_MALDO</name>
<feature type="compositionally biased region" description="Basic and acidic residues" evidence="4">
    <location>
        <begin position="355"/>
        <end position="364"/>
    </location>
</feature>
<dbReference type="OrthoDB" id="696085at2759"/>
<dbReference type="KEGG" id="mdm:103454537"/>
<dbReference type="Pfam" id="PF00612">
    <property type="entry name" value="IQ"/>
    <property type="match status" value="1"/>
</dbReference>
<comment type="caution">
    <text evidence="6">The sequence shown here is derived from an EMBL/GenBank/DDBJ whole genome shotgun (WGS) entry which is preliminary data.</text>
</comment>
<protein>
    <recommendedName>
        <fullName evidence="5">DUF4005 domain-containing protein</fullName>
    </recommendedName>
</protein>
<evidence type="ECO:0000256" key="2">
    <source>
        <dbReference type="ARBA" id="ARBA00024341"/>
    </source>
</evidence>
<dbReference type="SMR" id="A0A498I3L2"/>
<dbReference type="PANTHER" id="PTHR32295">
    <property type="entry name" value="IQ-DOMAIN 5-RELATED"/>
    <property type="match status" value="1"/>
</dbReference>
<evidence type="ECO:0000313" key="6">
    <source>
        <dbReference type="EMBL" id="RXH76764.1"/>
    </source>
</evidence>
<comment type="similarity">
    <text evidence="2">Belongs to the IQD family.</text>
</comment>
<dbReference type="Gramene" id="mRNA:MD14G0069500">
    <property type="protein sequence ID" value="mRNA:MD14G0069500"/>
    <property type="gene ID" value="MD14G0069500"/>
</dbReference>
<feature type="compositionally biased region" description="Polar residues" evidence="4">
    <location>
        <begin position="367"/>
        <end position="385"/>
    </location>
</feature>
<evidence type="ECO:0000313" key="7">
    <source>
        <dbReference type="Proteomes" id="UP000290289"/>
    </source>
</evidence>
<dbReference type="Pfam" id="PF13178">
    <property type="entry name" value="DUF4005"/>
    <property type="match status" value="1"/>
</dbReference>
<proteinExistence type="inferred from homology"/>
<reference evidence="6 7" key="1">
    <citation type="submission" date="2018-10" db="EMBL/GenBank/DDBJ databases">
        <title>A high-quality apple genome assembly.</title>
        <authorList>
            <person name="Hu J."/>
        </authorList>
    </citation>
    <scope>NUCLEOTIDE SEQUENCE [LARGE SCALE GENOMIC DNA]</scope>
    <source>
        <strain evidence="7">cv. HFTH1</strain>
        <tissue evidence="6">Young leaf</tissue>
    </source>
</reference>
<evidence type="ECO:0000256" key="1">
    <source>
        <dbReference type="ARBA" id="ARBA00022860"/>
    </source>
</evidence>
<accession>A0A498I3L2</accession>
<dbReference type="Gene3D" id="1.20.5.190">
    <property type="match status" value="1"/>
</dbReference>
<feature type="domain" description="DUF4005" evidence="5">
    <location>
        <begin position="332"/>
        <end position="393"/>
    </location>
</feature>
<dbReference type="InterPro" id="IPR025064">
    <property type="entry name" value="DUF4005"/>
</dbReference>
<sequence length="401" mass="45295">MAKTKCWFGWVKKLFTSEANSKTQKKSKNWKWIFGKLEVLPQYPAQPALITASSSERAVLLSEATEEQKRHAFTVAIATAAAAEAAVAAARAAAEVVRLTTTSKSRHYHTKFDRNLAAIKIQSVYRAHLARKALRALKGLVRVQAIVRGRAVRRRQAATTLKRLPSNRKGNEGQAEVCQRSILTTHEICSDGENKQLISKTKREWEENETPLQCSSQRGWDFSIISQEDMESVRLRKQEAMTKRDRMKKYSFSLRESRNVQMLEDSASINETGTLILHSNLSASTGALFGRSQVKPQHVRNEDSVERPTPKFLVLPRRSFCNVEAEQNNSVHDQHYMAVTASAKAKTRSLSTPKHRLESQDRHNYGISLSSSYDAESVSKNSKNGWGSLADMLKQHHHKQR</sequence>
<keyword evidence="1" id="KW-0112">Calmodulin-binding</keyword>
<dbReference type="PROSITE" id="PS50096">
    <property type="entry name" value="IQ"/>
    <property type="match status" value="2"/>
</dbReference>
<dbReference type="PANTHER" id="PTHR32295:SF212">
    <property type="entry name" value="CALMODULIN BINDING PROTEIN-RELATED"/>
    <property type="match status" value="1"/>
</dbReference>
<evidence type="ECO:0000256" key="3">
    <source>
        <dbReference type="ARBA" id="ARBA00024378"/>
    </source>
</evidence>
<dbReference type="EMBL" id="RDQH01000340">
    <property type="protein sequence ID" value="RXH76764.1"/>
    <property type="molecule type" value="Genomic_DNA"/>
</dbReference>
<comment type="subunit">
    <text evidence="3">Binds to multiple calmodulin (CaM) in the presence of Ca(2+) and CaM-like proteins.</text>
</comment>
<dbReference type="AlphaFoldDB" id="A0A498I3L2"/>
<feature type="region of interest" description="Disordered" evidence="4">
    <location>
        <begin position="342"/>
        <end position="401"/>
    </location>
</feature>
<dbReference type="CDD" id="cd23767">
    <property type="entry name" value="IQCD"/>
    <property type="match status" value="1"/>
</dbReference>
<dbReference type="SMART" id="SM00015">
    <property type="entry name" value="IQ"/>
    <property type="match status" value="1"/>
</dbReference>